<gene>
    <name evidence="2" type="ORF">GBAR_LOCUS12645</name>
</gene>
<reference evidence="2" key="1">
    <citation type="submission" date="2023-03" db="EMBL/GenBank/DDBJ databases">
        <authorList>
            <person name="Steffen K."/>
            <person name="Cardenas P."/>
        </authorList>
    </citation>
    <scope>NUCLEOTIDE SEQUENCE</scope>
</reference>
<sequence>MELQALVKLWILVFAYCGLHVGGTDGIVLSSSVESENGHVTVCPDTTISFTCSDAVVFGMVWYALPLLNEDSSPALGSDTDIGDPHMVEGVFAITLVSRELMMGDFRGNYTSTLDVVVNDRIQNETNVTCYTLSSVASLLIFKQGLFYCIVGCKIFWGYSHSMVKLTELTSECVPAGVQFLYSFIFWAHKILNLLHNYYREILYF</sequence>
<evidence type="ECO:0000313" key="2">
    <source>
        <dbReference type="EMBL" id="CAI8021297.1"/>
    </source>
</evidence>
<proteinExistence type="predicted"/>
<comment type="caution">
    <text evidence="2">The sequence shown here is derived from an EMBL/GenBank/DDBJ whole genome shotgun (WGS) entry which is preliminary data.</text>
</comment>
<feature type="chain" id="PRO_5041444754" evidence="1">
    <location>
        <begin position="27"/>
        <end position="205"/>
    </location>
</feature>
<dbReference type="EMBL" id="CASHTH010001880">
    <property type="protein sequence ID" value="CAI8021297.1"/>
    <property type="molecule type" value="Genomic_DNA"/>
</dbReference>
<keyword evidence="1" id="KW-0732">Signal</keyword>
<feature type="signal peptide" evidence="1">
    <location>
        <begin position="1"/>
        <end position="26"/>
    </location>
</feature>
<accession>A0AA35WPA6</accession>
<protein>
    <submittedName>
        <fullName evidence="2">Uncharacterized protein</fullName>
    </submittedName>
</protein>
<evidence type="ECO:0000256" key="1">
    <source>
        <dbReference type="SAM" id="SignalP"/>
    </source>
</evidence>
<name>A0AA35WPA6_GEOBA</name>
<dbReference type="AlphaFoldDB" id="A0AA35WPA6"/>
<evidence type="ECO:0000313" key="3">
    <source>
        <dbReference type="Proteomes" id="UP001174909"/>
    </source>
</evidence>
<dbReference type="Proteomes" id="UP001174909">
    <property type="component" value="Unassembled WGS sequence"/>
</dbReference>
<keyword evidence="3" id="KW-1185">Reference proteome</keyword>
<organism evidence="2 3">
    <name type="scientific">Geodia barretti</name>
    <name type="common">Barrett's horny sponge</name>
    <dbReference type="NCBI Taxonomy" id="519541"/>
    <lineage>
        <taxon>Eukaryota</taxon>
        <taxon>Metazoa</taxon>
        <taxon>Porifera</taxon>
        <taxon>Demospongiae</taxon>
        <taxon>Heteroscleromorpha</taxon>
        <taxon>Tetractinellida</taxon>
        <taxon>Astrophorina</taxon>
        <taxon>Geodiidae</taxon>
        <taxon>Geodia</taxon>
    </lineage>
</organism>